<protein>
    <submittedName>
        <fullName evidence="7">ABC transporter ATP-binding protein</fullName>
    </submittedName>
</protein>
<keyword evidence="4 7" id="KW-0067">ATP-binding</keyword>
<dbReference type="PROSITE" id="PS50893">
    <property type="entry name" value="ABC_TRANSPORTER_2"/>
    <property type="match status" value="1"/>
</dbReference>
<dbReference type="Proteomes" id="UP001147700">
    <property type="component" value="Unassembled WGS sequence"/>
</dbReference>
<dbReference type="SMART" id="SM00382">
    <property type="entry name" value="AAA"/>
    <property type="match status" value="1"/>
</dbReference>
<name>A0ABT4RFM0_9ACTN</name>
<accession>A0ABT4RFM0</accession>
<dbReference type="InterPro" id="IPR017871">
    <property type="entry name" value="ABC_transporter-like_CS"/>
</dbReference>
<evidence type="ECO:0000256" key="3">
    <source>
        <dbReference type="ARBA" id="ARBA00022741"/>
    </source>
</evidence>
<dbReference type="RefSeq" id="WP_202957170.1">
    <property type="nucleotide sequence ID" value="NZ_JAPCID010000008.1"/>
</dbReference>
<organism evidence="7 8">
    <name type="scientific">Solirubrobacter deserti</name>
    <dbReference type="NCBI Taxonomy" id="2282478"/>
    <lineage>
        <taxon>Bacteria</taxon>
        <taxon>Bacillati</taxon>
        <taxon>Actinomycetota</taxon>
        <taxon>Thermoleophilia</taxon>
        <taxon>Solirubrobacterales</taxon>
        <taxon>Solirubrobacteraceae</taxon>
        <taxon>Solirubrobacter</taxon>
    </lineage>
</organism>
<evidence type="ECO:0000256" key="4">
    <source>
        <dbReference type="ARBA" id="ARBA00022840"/>
    </source>
</evidence>
<dbReference type="InterPro" id="IPR003439">
    <property type="entry name" value="ABC_transporter-like_ATP-bd"/>
</dbReference>
<dbReference type="InterPro" id="IPR003593">
    <property type="entry name" value="AAA+_ATPase"/>
</dbReference>
<dbReference type="Gene3D" id="3.40.50.300">
    <property type="entry name" value="P-loop containing nucleotide triphosphate hydrolases"/>
    <property type="match status" value="1"/>
</dbReference>
<dbReference type="InterPro" id="IPR050763">
    <property type="entry name" value="ABC_transporter_ATP-binding"/>
</dbReference>
<reference evidence="7" key="1">
    <citation type="submission" date="2022-10" db="EMBL/GenBank/DDBJ databases">
        <title>The WGS of Solirubrobacter sp. CPCC 204708.</title>
        <authorList>
            <person name="Jiang Z."/>
        </authorList>
    </citation>
    <scope>NUCLEOTIDE SEQUENCE</scope>
    <source>
        <strain evidence="7">CPCC 204708</strain>
    </source>
</reference>
<keyword evidence="8" id="KW-1185">Reference proteome</keyword>
<feature type="domain" description="ABC transporter" evidence="6">
    <location>
        <begin position="2"/>
        <end position="227"/>
    </location>
</feature>
<comment type="subcellular location">
    <subcellularLocation>
        <location evidence="1">Cell membrane</location>
        <topology evidence="1">Peripheral membrane protein</topology>
    </subcellularLocation>
</comment>
<evidence type="ECO:0000313" key="7">
    <source>
        <dbReference type="EMBL" id="MDA0137166.1"/>
    </source>
</evidence>
<evidence type="ECO:0000259" key="6">
    <source>
        <dbReference type="PROSITE" id="PS50893"/>
    </source>
</evidence>
<proteinExistence type="predicted"/>
<dbReference type="GO" id="GO:0005524">
    <property type="term" value="F:ATP binding"/>
    <property type="evidence" value="ECO:0007669"/>
    <property type="project" value="UniProtKB-KW"/>
</dbReference>
<evidence type="ECO:0000313" key="8">
    <source>
        <dbReference type="Proteomes" id="UP001147700"/>
    </source>
</evidence>
<dbReference type="SUPFAM" id="SSF52540">
    <property type="entry name" value="P-loop containing nucleoside triphosphate hydrolases"/>
    <property type="match status" value="1"/>
</dbReference>
<dbReference type="CDD" id="cd03230">
    <property type="entry name" value="ABC_DR_subfamily_A"/>
    <property type="match status" value="1"/>
</dbReference>
<keyword evidence="3" id="KW-0547">Nucleotide-binding</keyword>
<gene>
    <name evidence="7" type="ORF">OJ962_06630</name>
</gene>
<dbReference type="PANTHER" id="PTHR42711:SF16">
    <property type="entry name" value="ABC TRANSPORTER ATP-BINDING PROTEIN"/>
    <property type="match status" value="1"/>
</dbReference>
<sequence>MIAIEHLHKRYGDVVAVEDVSFTVEPNEIFGIIGTNGAGKTTTVECLTGVRTADGGRLVMLGLDPATQRDEIRRRVGVQLQSSHLPDRLSVREALQLYASFYEDPRDPDELIELLGLQHRAGARYGKLSGGEKQRVSVGLALVGRPQVAVLDELTTGLDPHARREVWTLIERLKLEGLTVILVSHFMDEVERLCDRVAVIHKGRVVALDTPSRLAAHGRLEDAFLELTTV</sequence>
<evidence type="ECO:0000256" key="2">
    <source>
        <dbReference type="ARBA" id="ARBA00022448"/>
    </source>
</evidence>
<evidence type="ECO:0000256" key="5">
    <source>
        <dbReference type="ARBA" id="ARBA00023251"/>
    </source>
</evidence>
<evidence type="ECO:0000256" key="1">
    <source>
        <dbReference type="ARBA" id="ARBA00004202"/>
    </source>
</evidence>
<dbReference type="PROSITE" id="PS00211">
    <property type="entry name" value="ABC_TRANSPORTER_1"/>
    <property type="match status" value="1"/>
</dbReference>
<dbReference type="Pfam" id="PF00005">
    <property type="entry name" value="ABC_tran"/>
    <property type="match status" value="1"/>
</dbReference>
<keyword evidence="2" id="KW-0813">Transport</keyword>
<dbReference type="EMBL" id="JAPCID010000008">
    <property type="protein sequence ID" value="MDA0137166.1"/>
    <property type="molecule type" value="Genomic_DNA"/>
</dbReference>
<dbReference type="InterPro" id="IPR027417">
    <property type="entry name" value="P-loop_NTPase"/>
</dbReference>
<keyword evidence="5" id="KW-0046">Antibiotic resistance</keyword>
<comment type="caution">
    <text evidence="7">The sequence shown here is derived from an EMBL/GenBank/DDBJ whole genome shotgun (WGS) entry which is preliminary data.</text>
</comment>
<dbReference type="PANTHER" id="PTHR42711">
    <property type="entry name" value="ABC TRANSPORTER ATP-BINDING PROTEIN"/>
    <property type="match status" value="1"/>
</dbReference>